<dbReference type="KEGG" id="beq:BEWA_001800"/>
<name>L0AZT5_THEEQ</name>
<evidence type="ECO:0000313" key="1">
    <source>
        <dbReference type="EMBL" id="AFZ80773.1"/>
    </source>
</evidence>
<organism evidence="1 2">
    <name type="scientific">Theileria equi strain WA</name>
    <dbReference type="NCBI Taxonomy" id="1537102"/>
    <lineage>
        <taxon>Eukaryota</taxon>
        <taxon>Sar</taxon>
        <taxon>Alveolata</taxon>
        <taxon>Apicomplexa</taxon>
        <taxon>Aconoidasida</taxon>
        <taxon>Piroplasmida</taxon>
        <taxon>Theileriidae</taxon>
        <taxon>Theileria</taxon>
    </lineage>
</organism>
<sequence>MDIKDSNGVVFSEITPKDGVLITSVVYGETPPFTAVGEEKCQLVGSYTTGNEVVLYLEINDNGVEKFKYFEKVGETWNEVDEKGFDDKFIPLMGGSVTYGTLDLASPDESKVDILRASRNEVEKKEYYPKDTSKITTVMDGNKELWKKDEDYQKFLSATLSSKGKS</sequence>
<dbReference type="GeneID" id="15804820"/>
<dbReference type="Pfam" id="PF04385">
    <property type="entry name" value="FAINT"/>
    <property type="match status" value="1"/>
</dbReference>
<keyword evidence="2" id="KW-1185">Reference proteome</keyword>
<dbReference type="VEuPathDB" id="PiroplasmaDB:BEWA_001800"/>
<dbReference type="Proteomes" id="UP000031512">
    <property type="component" value="Chromosome 3"/>
</dbReference>
<accession>L0AZT5</accession>
<gene>
    <name evidence="1" type="ORF">BEWA_001800</name>
</gene>
<dbReference type="InterPro" id="IPR007480">
    <property type="entry name" value="DUF529"/>
</dbReference>
<dbReference type="RefSeq" id="XP_004830439.1">
    <property type="nucleotide sequence ID" value="XM_004830382.1"/>
</dbReference>
<dbReference type="AlphaFoldDB" id="L0AZT5"/>
<dbReference type="EMBL" id="CP001670">
    <property type="protein sequence ID" value="AFZ80773.1"/>
    <property type="molecule type" value="Genomic_DNA"/>
</dbReference>
<proteinExistence type="predicted"/>
<protein>
    <submittedName>
        <fullName evidence="1">Uncharacterized protein</fullName>
    </submittedName>
</protein>
<evidence type="ECO:0000313" key="2">
    <source>
        <dbReference type="Proteomes" id="UP000031512"/>
    </source>
</evidence>
<reference evidence="1 2" key="1">
    <citation type="journal article" date="2012" name="BMC Genomics">
        <title>Comparative genomic analysis and phylogenetic position of Theileria equi.</title>
        <authorList>
            <person name="Kappmeyer L.S."/>
            <person name="Thiagarajan M."/>
            <person name="Herndon D.R."/>
            <person name="Ramsay J.D."/>
            <person name="Caler E."/>
            <person name="Djikeng A."/>
            <person name="Gillespie J.J."/>
            <person name="Lau A.O."/>
            <person name="Roalson E.H."/>
            <person name="Silva J.C."/>
            <person name="Silva M.G."/>
            <person name="Suarez C.E."/>
            <person name="Ueti M.W."/>
            <person name="Nene V.M."/>
            <person name="Mealey R.H."/>
            <person name="Knowles D.P."/>
            <person name="Brayton K.A."/>
        </authorList>
    </citation>
    <scope>NUCLEOTIDE SEQUENCE [LARGE SCALE GENOMIC DNA]</scope>
    <source>
        <strain evidence="1 2">WA</strain>
    </source>
</reference>